<evidence type="ECO:0000256" key="3">
    <source>
        <dbReference type="ARBA" id="ARBA00022692"/>
    </source>
</evidence>
<dbReference type="EMBL" id="AP029267">
    <property type="protein sequence ID" value="BFG04054.1"/>
    <property type="molecule type" value="Genomic_DNA"/>
</dbReference>
<keyword evidence="5 8" id="KW-0472">Membrane</keyword>
<evidence type="ECO:0000256" key="8">
    <source>
        <dbReference type="SAM" id="Phobius"/>
    </source>
</evidence>
<keyword evidence="3 8" id="KW-0812">Transmembrane</keyword>
<evidence type="ECO:0000256" key="6">
    <source>
        <dbReference type="ARBA" id="ARBA00023170"/>
    </source>
</evidence>
<keyword evidence="9" id="KW-0732">Signal</keyword>
<evidence type="ECO:0000313" key="11">
    <source>
        <dbReference type="Proteomes" id="UP001500889"/>
    </source>
</evidence>
<feature type="signal peptide" evidence="9">
    <location>
        <begin position="1"/>
        <end position="21"/>
    </location>
</feature>
<dbReference type="Proteomes" id="UP001500889">
    <property type="component" value="Chromosome E"/>
</dbReference>
<evidence type="ECO:0000256" key="5">
    <source>
        <dbReference type="ARBA" id="ARBA00023136"/>
    </source>
</evidence>
<evidence type="ECO:0000256" key="9">
    <source>
        <dbReference type="SAM" id="SignalP"/>
    </source>
</evidence>
<keyword evidence="7" id="KW-0325">Glycoprotein</keyword>
<feature type="transmembrane region" description="Helical" evidence="8">
    <location>
        <begin position="309"/>
        <end position="331"/>
    </location>
</feature>
<keyword evidence="6" id="KW-0675">Receptor</keyword>
<keyword evidence="2" id="KW-1003">Cell membrane</keyword>
<feature type="transmembrane region" description="Helical" evidence="8">
    <location>
        <begin position="573"/>
        <end position="591"/>
    </location>
</feature>
<evidence type="ECO:0000256" key="2">
    <source>
        <dbReference type="ARBA" id="ARBA00022475"/>
    </source>
</evidence>
<proteinExistence type="predicted"/>
<keyword evidence="11" id="KW-1185">Reference proteome</keyword>
<accession>A0AAU9G7K6</accession>
<comment type="subcellular location">
    <subcellularLocation>
        <location evidence="1">Cell membrane</location>
        <topology evidence="1">Multi-pass membrane protein</topology>
    </subcellularLocation>
</comment>
<sequence length="602" mass="68171">MRGIPAMLGLLLSATVASVDQLKFLHDTLESVHKEMHISTLLVMQRHQRHAAPDPLQPFYPLAWPTLRIDKGQRVEIATRYMRPALALVYMDAYEDTVLLDALAESFNHMRETRIVIWLRVPLSEQLLATICQQATEHSFLNLLVLEGTTSAHRLHPFPHAHFQSIQIQMNPNGIFPHPWLNFQGREAKTQVSLKPPQSFYWKDPLTGGEKSSGYMYSLMRTFAEKRNISLVLLKDSAGKAKMDWGMELNETIGGDLDLPMTAHFANLRGPKQSRINALVGIITITIAVPCGQELRLGDLFNSVCFPQVIPLMLVNYICFTVAESLLGAIYNHWAHRRRRFRFINLLLNLRVLRSILGMAGELPLRHRTSTALVQLIAFMSYVGFLVTTLFGAHMSTLLTMSPQYRHIRTIKELRDSNLTVVFNKISLRLITKKVDPDFVSSLLPNVQLMLGKDQLDLITSLNTSYAYQVYAYSHDPLWFVQQHSSRKALCKSPHLDLIRDIPCSIVLQQNSVYGLAVAQFVDWAWSVGLMVHWYSQAVHDMIYSGVTPQRSLPQAIAASPITLEDYKTVRTMHGVGCLLAVCVFIAELVVGRRRARIGGRN</sequence>
<dbReference type="PANTHER" id="PTHR42643">
    <property type="entry name" value="IONOTROPIC RECEPTOR 20A-RELATED"/>
    <property type="match status" value="1"/>
</dbReference>
<evidence type="ECO:0000313" key="10">
    <source>
        <dbReference type="EMBL" id="BFG04054.1"/>
    </source>
</evidence>
<keyword evidence="4 8" id="KW-1133">Transmembrane helix</keyword>
<gene>
    <name evidence="10" type="ORF">DMAD_03111</name>
</gene>
<evidence type="ECO:0000256" key="7">
    <source>
        <dbReference type="ARBA" id="ARBA00023180"/>
    </source>
</evidence>
<dbReference type="PANTHER" id="PTHR42643:SF41">
    <property type="entry name" value="IONOTROPIC RECEPTOR 20A-RELATED"/>
    <property type="match status" value="1"/>
</dbReference>
<dbReference type="GO" id="GO:0005886">
    <property type="term" value="C:plasma membrane"/>
    <property type="evidence" value="ECO:0007669"/>
    <property type="project" value="UniProtKB-SubCell"/>
</dbReference>
<reference evidence="10 11" key="1">
    <citation type="submission" date="2024-02" db="EMBL/GenBank/DDBJ databases">
        <title>A chromosome-level genome assembly of Drosophila madeirensis, a fruit fly species endemic to Madeira island.</title>
        <authorList>
            <person name="Tomihara K."/>
            <person name="Llopart A."/>
            <person name="Yamamoto D."/>
        </authorList>
    </citation>
    <scope>NUCLEOTIDE SEQUENCE [LARGE SCALE GENOMIC DNA]</scope>
    <source>
        <strain evidence="10 11">RF1</strain>
    </source>
</reference>
<dbReference type="InterPro" id="IPR052192">
    <property type="entry name" value="Insect_Ionotropic_Sensory_Rcpt"/>
</dbReference>
<protein>
    <recommendedName>
        <fullName evidence="12">Ionotropic glutamate receptor C-terminal domain-containing protein</fullName>
    </recommendedName>
</protein>
<evidence type="ECO:0000256" key="4">
    <source>
        <dbReference type="ARBA" id="ARBA00022989"/>
    </source>
</evidence>
<feature type="transmembrane region" description="Helical" evidence="8">
    <location>
        <begin position="373"/>
        <end position="399"/>
    </location>
</feature>
<dbReference type="AlphaFoldDB" id="A0AAU9G7K6"/>
<organism evidence="10 11">
    <name type="scientific">Drosophila madeirensis</name>
    <name type="common">Fruit fly</name>
    <dbReference type="NCBI Taxonomy" id="30013"/>
    <lineage>
        <taxon>Eukaryota</taxon>
        <taxon>Metazoa</taxon>
        <taxon>Ecdysozoa</taxon>
        <taxon>Arthropoda</taxon>
        <taxon>Hexapoda</taxon>
        <taxon>Insecta</taxon>
        <taxon>Pterygota</taxon>
        <taxon>Neoptera</taxon>
        <taxon>Endopterygota</taxon>
        <taxon>Diptera</taxon>
        <taxon>Brachycera</taxon>
        <taxon>Muscomorpha</taxon>
        <taxon>Ephydroidea</taxon>
        <taxon>Drosophilidae</taxon>
        <taxon>Drosophila</taxon>
        <taxon>Sophophora</taxon>
    </lineage>
</organism>
<feature type="chain" id="PRO_5043358805" description="Ionotropic glutamate receptor C-terminal domain-containing protein" evidence="9">
    <location>
        <begin position="22"/>
        <end position="602"/>
    </location>
</feature>
<evidence type="ECO:0000256" key="1">
    <source>
        <dbReference type="ARBA" id="ARBA00004651"/>
    </source>
</evidence>
<evidence type="ECO:0008006" key="12">
    <source>
        <dbReference type="Google" id="ProtNLM"/>
    </source>
</evidence>
<name>A0AAU9G7K6_DROMD</name>